<accession>A0A6P0CIL7</accession>
<organism evidence="1 2">
    <name type="scientific">Sulfitobacter sediminilitoris</name>
    <dbReference type="NCBI Taxonomy" id="2698830"/>
    <lineage>
        <taxon>Bacteria</taxon>
        <taxon>Pseudomonadati</taxon>
        <taxon>Pseudomonadota</taxon>
        <taxon>Alphaproteobacteria</taxon>
        <taxon>Rhodobacterales</taxon>
        <taxon>Roseobacteraceae</taxon>
        <taxon>Sulfitobacter</taxon>
    </lineage>
</organism>
<name>A0A6P0CIL7_9RHOB</name>
<evidence type="ECO:0000313" key="2">
    <source>
        <dbReference type="Proteomes" id="UP000468591"/>
    </source>
</evidence>
<dbReference type="Proteomes" id="UP000468591">
    <property type="component" value="Unassembled WGS sequence"/>
</dbReference>
<dbReference type="AlphaFoldDB" id="A0A6P0CIL7"/>
<dbReference type="Gene3D" id="3.90.1200.10">
    <property type="match status" value="1"/>
</dbReference>
<proteinExistence type="predicted"/>
<evidence type="ECO:0000313" key="1">
    <source>
        <dbReference type="EMBL" id="NEK25250.1"/>
    </source>
</evidence>
<dbReference type="RefSeq" id="WP_164356665.1">
    <property type="nucleotide sequence ID" value="NZ_JAABNT010000066.1"/>
</dbReference>
<keyword evidence="2" id="KW-1185">Reference proteome</keyword>
<dbReference type="InterPro" id="IPR011009">
    <property type="entry name" value="Kinase-like_dom_sf"/>
</dbReference>
<protein>
    <submittedName>
        <fullName evidence="1">DUF1679 domain-containing protein</fullName>
    </submittedName>
</protein>
<sequence>MAPEAQESLAADVILLAENSNLPGRVKQTAAETSEQLRLGRWRPVQTVQHSDLWMGNIMYAPRGSAWSFSVIDWAGATVNGFPFFDFCRFCLSCSTSAHLTRRKLLRLLAALELEHDAVVPHVLCSLARMQRNLENFPEELFCEMVAQTTRFAFDLAEGVASDYRQG</sequence>
<reference evidence="1 2" key="1">
    <citation type="submission" date="2020-01" db="EMBL/GenBank/DDBJ databases">
        <title>Sulfitobacter sediminilitoris sp. nov., isolated from a tidal flat.</title>
        <authorList>
            <person name="Park S."/>
            <person name="Yoon J.-H."/>
        </authorList>
    </citation>
    <scope>NUCLEOTIDE SEQUENCE [LARGE SCALE GENOMIC DNA]</scope>
    <source>
        <strain evidence="1 2">JBTF-M27</strain>
    </source>
</reference>
<gene>
    <name evidence="1" type="ORF">GV827_23080</name>
</gene>
<dbReference type="SUPFAM" id="SSF56112">
    <property type="entry name" value="Protein kinase-like (PK-like)"/>
    <property type="match status" value="1"/>
</dbReference>
<dbReference type="EMBL" id="JAABNT010000066">
    <property type="protein sequence ID" value="NEK25250.1"/>
    <property type="molecule type" value="Genomic_DNA"/>
</dbReference>
<comment type="caution">
    <text evidence="1">The sequence shown here is derived from an EMBL/GenBank/DDBJ whole genome shotgun (WGS) entry which is preliminary data.</text>
</comment>